<proteinExistence type="predicted"/>
<sequence>MCIPSCVEPAECPLIWEKASLPPLGAEALVSPDILCSNRYDVLSEHRESSECDLHLLHEECKGGNPASYSSLSPEGQARLSGAPDLASISQKLDDLRNLMLLVLNKFLGEQAQRVVFNCQRPSGGELLPPKDGAFIVPSVIETCIQADKPPICLASTLSPGSMVVNSVENLPNVPVINGRMYNSGLKDGITCGPGKSLTEEEIRTEKQAAGAPRALGTLQAGAATKNQLREQSLRAGQGSTVGTVSPVRVQPLAEGDSIPSSEEETGGDTQCQWVLRRAQNKKRRLQGVAGIYKPTTPQDGRLPGRLGNVVSSGGCSLGTPQRPSSALPMQMGLPTGGEGGAQIPAMERTKGGYS</sequence>
<feature type="compositionally biased region" description="Polar residues" evidence="1">
    <location>
        <begin position="315"/>
        <end position="325"/>
    </location>
</feature>
<feature type="region of interest" description="Disordered" evidence="1">
    <location>
        <begin position="315"/>
        <end position="355"/>
    </location>
</feature>
<evidence type="ECO:0000313" key="2">
    <source>
        <dbReference type="EMBL" id="KAJ1084627.1"/>
    </source>
</evidence>
<feature type="region of interest" description="Disordered" evidence="1">
    <location>
        <begin position="233"/>
        <end position="272"/>
    </location>
</feature>
<evidence type="ECO:0000313" key="3">
    <source>
        <dbReference type="Proteomes" id="UP001066276"/>
    </source>
</evidence>
<gene>
    <name evidence="2" type="ORF">NDU88_004773</name>
</gene>
<accession>A0AAV7KZC0</accession>
<dbReference type="Proteomes" id="UP001066276">
    <property type="component" value="Chromosome 12"/>
</dbReference>
<reference evidence="2" key="1">
    <citation type="journal article" date="2022" name="bioRxiv">
        <title>Sequencing and chromosome-scale assembly of the giantPleurodeles waltlgenome.</title>
        <authorList>
            <person name="Brown T."/>
            <person name="Elewa A."/>
            <person name="Iarovenko S."/>
            <person name="Subramanian E."/>
            <person name="Araus A.J."/>
            <person name="Petzold A."/>
            <person name="Susuki M."/>
            <person name="Suzuki K.-i.T."/>
            <person name="Hayashi T."/>
            <person name="Toyoda A."/>
            <person name="Oliveira C."/>
            <person name="Osipova E."/>
            <person name="Leigh N.D."/>
            <person name="Simon A."/>
            <person name="Yun M.H."/>
        </authorList>
    </citation>
    <scope>NUCLEOTIDE SEQUENCE</scope>
    <source>
        <strain evidence="2">20211129_DDA</strain>
        <tissue evidence="2">Liver</tissue>
    </source>
</reference>
<protein>
    <submittedName>
        <fullName evidence="2">Uncharacterized protein</fullName>
    </submittedName>
</protein>
<dbReference type="AlphaFoldDB" id="A0AAV7KZC0"/>
<name>A0AAV7KZC0_PLEWA</name>
<comment type="caution">
    <text evidence="2">The sequence shown here is derived from an EMBL/GenBank/DDBJ whole genome shotgun (WGS) entry which is preliminary data.</text>
</comment>
<evidence type="ECO:0000256" key="1">
    <source>
        <dbReference type="SAM" id="MobiDB-lite"/>
    </source>
</evidence>
<dbReference type="EMBL" id="JANPWB010000016">
    <property type="protein sequence ID" value="KAJ1084627.1"/>
    <property type="molecule type" value="Genomic_DNA"/>
</dbReference>
<organism evidence="2 3">
    <name type="scientific">Pleurodeles waltl</name>
    <name type="common">Iberian ribbed newt</name>
    <dbReference type="NCBI Taxonomy" id="8319"/>
    <lineage>
        <taxon>Eukaryota</taxon>
        <taxon>Metazoa</taxon>
        <taxon>Chordata</taxon>
        <taxon>Craniata</taxon>
        <taxon>Vertebrata</taxon>
        <taxon>Euteleostomi</taxon>
        <taxon>Amphibia</taxon>
        <taxon>Batrachia</taxon>
        <taxon>Caudata</taxon>
        <taxon>Salamandroidea</taxon>
        <taxon>Salamandridae</taxon>
        <taxon>Pleurodelinae</taxon>
        <taxon>Pleurodeles</taxon>
    </lineage>
</organism>
<keyword evidence="3" id="KW-1185">Reference proteome</keyword>